<accession>A0A5U8JF47</accession>
<name>A0A5U8JF47_SALET</name>
<evidence type="ECO:0000313" key="1">
    <source>
        <dbReference type="EMBL" id="EBR8436492.1"/>
    </source>
</evidence>
<dbReference type="Proteomes" id="UP000839597">
    <property type="component" value="Unassembled WGS sequence"/>
</dbReference>
<reference evidence="1" key="1">
    <citation type="submission" date="2018-06" db="EMBL/GenBank/DDBJ databases">
        <authorList>
            <person name="Ashton P.M."/>
            <person name="Dallman T."/>
            <person name="Nair S."/>
            <person name="De Pinna E."/>
            <person name="Peters T."/>
            <person name="Grant K."/>
        </authorList>
    </citation>
    <scope>NUCLEOTIDE SEQUENCE [LARGE SCALE GENOMIC DNA]</scope>
    <source>
        <strain evidence="1">449454</strain>
    </source>
</reference>
<dbReference type="EMBL" id="AAGTPA010000059">
    <property type="protein sequence ID" value="EBR8436492.1"/>
    <property type="molecule type" value="Genomic_DNA"/>
</dbReference>
<organism evidence="1">
    <name type="scientific">Salmonella enterica subsp. enterica serovar Panama</name>
    <dbReference type="NCBI Taxonomy" id="29472"/>
    <lineage>
        <taxon>Bacteria</taxon>
        <taxon>Pseudomonadati</taxon>
        <taxon>Pseudomonadota</taxon>
        <taxon>Gammaproteobacteria</taxon>
        <taxon>Enterobacterales</taxon>
        <taxon>Enterobacteriaceae</taxon>
        <taxon>Salmonella</taxon>
    </lineage>
</organism>
<proteinExistence type="predicted"/>
<comment type="caution">
    <text evidence="1">The sequence shown here is derived from an EMBL/GenBank/DDBJ whole genome shotgun (WGS) entry which is preliminary data.</text>
</comment>
<gene>
    <name evidence="1" type="ORF">DOI44_26620</name>
</gene>
<sequence length="207" mass="23167">MSELLTKDTAGSPVAHIPTMSSLELVDYINADRKAKAEAAGLTFPCKKYRCLQHRSFMNKVPKVLGVELAAKFFASNKYINGKGGEQTQAIYNFPKREACLMAMSYSYELQAQVFDHMTALEGANDINPMDLSGIMDMTVKQMQDCLARAEKFSKSEHGTKGSNLLHTRKKEIKVIKKVEQLVRELIQFQICDLGDFPEDLEGPDHG</sequence>
<protein>
    <submittedName>
        <fullName evidence="1">Rha family transcriptional regulator</fullName>
    </submittedName>
</protein>
<dbReference type="AlphaFoldDB" id="A0A5U8JF47"/>